<evidence type="ECO:0000313" key="1">
    <source>
        <dbReference type="EMBL" id="OGF74778.1"/>
    </source>
</evidence>
<gene>
    <name evidence="1" type="ORF">A3J56_01595</name>
</gene>
<protein>
    <submittedName>
        <fullName evidence="1">Uncharacterized protein</fullName>
    </submittedName>
</protein>
<accession>A0A1F5WGG5</accession>
<reference evidence="1 2" key="1">
    <citation type="journal article" date="2016" name="Nat. Commun.">
        <title>Thousands of microbial genomes shed light on interconnected biogeochemical processes in an aquifer system.</title>
        <authorList>
            <person name="Anantharaman K."/>
            <person name="Brown C.T."/>
            <person name="Hug L.A."/>
            <person name="Sharon I."/>
            <person name="Castelle C.J."/>
            <person name="Probst A.J."/>
            <person name="Thomas B.C."/>
            <person name="Singh A."/>
            <person name="Wilkins M.J."/>
            <person name="Karaoz U."/>
            <person name="Brodie E.L."/>
            <person name="Williams K.H."/>
            <person name="Hubbard S.S."/>
            <person name="Banfield J.F."/>
        </authorList>
    </citation>
    <scope>NUCLEOTIDE SEQUENCE [LARGE SCALE GENOMIC DNA]</scope>
</reference>
<sequence length="121" mass="14231">MNNDYIVNQVKFLADHAVAAERFAWLFGDVLDVLWKATAHTPEEKNLEISFNTKKPGEFEIFKRLKHGEPPYDSVKRLAYGDVIRKRIVFNLSIETPKFLTEFFKAQEWKINRMPLKMVVD</sequence>
<name>A0A1F5WGG5_9BACT</name>
<dbReference type="AlphaFoldDB" id="A0A1F5WGG5"/>
<dbReference type="EMBL" id="MFHQ01000006">
    <property type="protein sequence ID" value="OGF74778.1"/>
    <property type="molecule type" value="Genomic_DNA"/>
</dbReference>
<evidence type="ECO:0000313" key="2">
    <source>
        <dbReference type="Proteomes" id="UP000178406"/>
    </source>
</evidence>
<dbReference type="STRING" id="1798338.A3J56_01595"/>
<dbReference type="Proteomes" id="UP000178406">
    <property type="component" value="Unassembled WGS sequence"/>
</dbReference>
<organism evidence="1 2">
    <name type="scientific">Candidatus Giovannonibacteria bacterium RIFCSPHIGHO2_02_FULL_46_20</name>
    <dbReference type="NCBI Taxonomy" id="1798338"/>
    <lineage>
        <taxon>Bacteria</taxon>
        <taxon>Candidatus Giovannoniibacteriota</taxon>
    </lineage>
</organism>
<comment type="caution">
    <text evidence="1">The sequence shown here is derived from an EMBL/GenBank/DDBJ whole genome shotgun (WGS) entry which is preliminary data.</text>
</comment>
<proteinExistence type="predicted"/>